<organism evidence="1 2">
    <name type="scientific">Pseudooceanicola nitratireducens</name>
    <dbReference type="NCBI Taxonomy" id="517719"/>
    <lineage>
        <taxon>Bacteria</taxon>
        <taxon>Pseudomonadati</taxon>
        <taxon>Pseudomonadota</taxon>
        <taxon>Alphaproteobacteria</taxon>
        <taxon>Rhodobacterales</taxon>
        <taxon>Paracoccaceae</taxon>
        <taxon>Pseudooceanicola</taxon>
    </lineage>
</organism>
<gene>
    <name evidence="1" type="ORF">SAMN05421762_1186</name>
</gene>
<dbReference type="EMBL" id="FOLX01000001">
    <property type="protein sequence ID" value="SFC51849.1"/>
    <property type="molecule type" value="Genomic_DNA"/>
</dbReference>
<proteinExistence type="predicted"/>
<evidence type="ECO:0000313" key="1">
    <source>
        <dbReference type="EMBL" id="SFC51849.1"/>
    </source>
</evidence>
<dbReference type="RefSeq" id="WP_093452826.1">
    <property type="nucleotide sequence ID" value="NZ_FNZG01000003.1"/>
</dbReference>
<dbReference type="STRING" id="517719.SAMN05421762_1186"/>
<reference evidence="1 2" key="1">
    <citation type="submission" date="2016-10" db="EMBL/GenBank/DDBJ databases">
        <authorList>
            <person name="de Groot N.N."/>
        </authorList>
    </citation>
    <scope>NUCLEOTIDE SEQUENCE [LARGE SCALE GENOMIC DNA]</scope>
    <source>
        <strain evidence="1 2">DSM 29619</strain>
    </source>
</reference>
<dbReference type="AlphaFoldDB" id="A0A1I1JT63"/>
<evidence type="ECO:0000313" key="2">
    <source>
        <dbReference type="Proteomes" id="UP000231644"/>
    </source>
</evidence>
<protein>
    <submittedName>
        <fullName evidence="1">Uncharacterized protein</fullName>
    </submittedName>
</protein>
<name>A0A1I1JT63_9RHOB</name>
<dbReference type="OrthoDB" id="7859992at2"/>
<dbReference type="Proteomes" id="UP000231644">
    <property type="component" value="Unassembled WGS sequence"/>
</dbReference>
<accession>A0A1I1JT63</accession>
<keyword evidence="2" id="KW-1185">Reference proteome</keyword>
<sequence>MTLRDNRAKHLGLTEMALRAANPDLPNLRLMGQSHYWPIDSLAFVEVHGGPRDRDHRRALRAEAERILLHLGCEVRLEHGRDIYLLEPQRPETAHEELRLLLRLRRALPAASRAPKGR</sequence>